<evidence type="ECO:0000313" key="3">
    <source>
        <dbReference type="EMBL" id="QEL15004.1"/>
    </source>
</evidence>
<dbReference type="Proteomes" id="UP000324974">
    <property type="component" value="Chromosome"/>
</dbReference>
<dbReference type="KEGG" id="lrs:PX52LOC_01909"/>
<gene>
    <name evidence="3" type="ORF">PX52LOC_01909</name>
</gene>
<dbReference type="EMBL" id="CP042425">
    <property type="protein sequence ID" value="QEL15004.1"/>
    <property type="molecule type" value="Genomic_DNA"/>
</dbReference>
<evidence type="ECO:0000256" key="2">
    <source>
        <dbReference type="SAM" id="SignalP"/>
    </source>
</evidence>
<proteinExistence type="predicted"/>
<dbReference type="PROSITE" id="PS51318">
    <property type="entry name" value="TAT"/>
    <property type="match status" value="1"/>
</dbReference>
<dbReference type="RefSeq" id="WP_149109856.1">
    <property type="nucleotide sequence ID" value="NZ_CP042425.1"/>
</dbReference>
<feature type="signal peptide" evidence="2">
    <location>
        <begin position="1"/>
        <end position="37"/>
    </location>
</feature>
<protein>
    <recommendedName>
        <fullName evidence="5">DUF1552 domain-containing protein</fullName>
    </recommendedName>
</protein>
<dbReference type="InterPro" id="IPR006311">
    <property type="entry name" value="TAT_signal"/>
</dbReference>
<dbReference type="AlphaFoldDB" id="A0A5C1AD15"/>
<dbReference type="InterPro" id="IPR011447">
    <property type="entry name" value="DUF1552"/>
</dbReference>
<evidence type="ECO:0008006" key="5">
    <source>
        <dbReference type="Google" id="ProtNLM"/>
    </source>
</evidence>
<feature type="region of interest" description="Disordered" evidence="1">
    <location>
        <begin position="241"/>
        <end position="262"/>
    </location>
</feature>
<sequence>MFASTRPPLSRRTFLRGVGVGLALPLLDVMAPAVARAAEAPETPRRMFGICNNLGLLPQHFFPEKAGRDYAAPAYLELLKAHKSEFTVFSGVSHPDVDGGHPADNCFLTAAPHPSSGGFRNSISLDQYVAERIGHKTRFASLTLGVNVSPGMRSLSWTGAGVLIPCESSAAAVFRRMFVRGTPAEVEAQVRKLDGGRSILDAVGGQAADLKKDLPAGDRDRLDQYFTSVRDMERRLAVAKEWERKPKPKPPGPAPTDAADPREYMDRVRLMYDMARLAFETDSTRCVTLMLDSVNSPVIDLPETKLTEAYHNLSHHGKSPAKLAQLKAIDEAHMRLLADLFAGLRTAKEGGRPLLDRTMVLYGSNLGNASTHVTTNLPVLLAGGGFKHAGHLAFDRERNYPLPNLFVSMLQRLGLSADKFASSTGTFRGLELAG</sequence>
<reference evidence="4" key="1">
    <citation type="submission" date="2019-08" db="EMBL/GenBank/DDBJ databases">
        <title>Limnoglobus roseus gen. nov., sp. nov., a novel freshwater planctomycete with a giant genome from the family Gemmataceae.</title>
        <authorList>
            <person name="Kulichevskaya I.S."/>
            <person name="Naumoff D.G."/>
            <person name="Miroshnikov K."/>
            <person name="Ivanova A."/>
            <person name="Philippov D.A."/>
            <person name="Hakobyan A."/>
            <person name="Rijpstra I.C."/>
            <person name="Sinninghe Damste J.S."/>
            <person name="Liesack W."/>
            <person name="Dedysh S.N."/>
        </authorList>
    </citation>
    <scope>NUCLEOTIDE SEQUENCE [LARGE SCALE GENOMIC DNA]</scope>
    <source>
        <strain evidence="4">PX52</strain>
    </source>
</reference>
<dbReference type="OrthoDB" id="9146593at2"/>
<keyword evidence="4" id="KW-1185">Reference proteome</keyword>
<name>A0A5C1AD15_9BACT</name>
<dbReference type="Pfam" id="PF07586">
    <property type="entry name" value="HXXSHH"/>
    <property type="match status" value="1"/>
</dbReference>
<evidence type="ECO:0000256" key="1">
    <source>
        <dbReference type="SAM" id="MobiDB-lite"/>
    </source>
</evidence>
<organism evidence="3 4">
    <name type="scientific">Limnoglobus roseus</name>
    <dbReference type="NCBI Taxonomy" id="2598579"/>
    <lineage>
        <taxon>Bacteria</taxon>
        <taxon>Pseudomonadati</taxon>
        <taxon>Planctomycetota</taxon>
        <taxon>Planctomycetia</taxon>
        <taxon>Gemmatales</taxon>
        <taxon>Gemmataceae</taxon>
        <taxon>Limnoglobus</taxon>
    </lineage>
</organism>
<feature type="chain" id="PRO_5022860366" description="DUF1552 domain-containing protein" evidence="2">
    <location>
        <begin position="38"/>
        <end position="434"/>
    </location>
</feature>
<evidence type="ECO:0000313" key="4">
    <source>
        <dbReference type="Proteomes" id="UP000324974"/>
    </source>
</evidence>
<keyword evidence="2" id="KW-0732">Signal</keyword>
<accession>A0A5C1AD15</accession>